<comment type="subcellular location">
    <subcellularLocation>
        <location evidence="1">Cell membrane</location>
        <topology evidence="1">Multi-pass membrane protein</topology>
    </subcellularLocation>
</comment>
<evidence type="ECO:0000256" key="4">
    <source>
        <dbReference type="ARBA" id="ARBA00023136"/>
    </source>
</evidence>
<feature type="transmembrane region" description="Helical" evidence="5">
    <location>
        <begin position="126"/>
        <end position="149"/>
    </location>
</feature>
<feature type="domain" description="Major facilitator superfamily (MFS) profile" evidence="6">
    <location>
        <begin position="1"/>
        <end position="383"/>
    </location>
</feature>
<reference evidence="7" key="1">
    <citation type="submission" date="2020-02" db="EMBL/GenBank/DDBJ databases">
        <authorList>
            <person name="Meier V. D."/>
        </authorList>
    </citation>
    <scope>NUCLEOTIDE SEQUENCE</scope>
    <source>
        <strain evidence="7">AVDCRST_MAG77</strain>
    </source>
</reference>
<feature type="transmembrane region" description="Helical" evidence="5">
    <location>
        <begin position="91"/>
        <end position="114"/>
    </location>
</feature>
<evidence type="ECO:0000256" key="5">
    <source>
        <dbReference type="SAM" id="Phobius"/>
    </source>
</evidence>
<evidence type="ECO:0000313" key="7">
    <source>
        <dbReference type="EMBL" id="CAA9286152.1"/>
    </source>
</evidence>
<feature type="transmembrane region" description="Helical" evidence="5">
    <location>
        <begin position="203"/>
        <end position="221"/>
    </location>
</feature>
<dbReference type="PROSITE" id="PS50850">
    <property type="entry name" value="MFS"/>
    <property type="match status" value="1"/>
</dbReference>
<name>A0A6J4JSA1_9CHLR</name>
<sequence>MLGLAWAAYASFGLVSASLAPLITPITAELGITYTQMGMILGAWQLAYIGVAYNAGRVLDRVGLRRGLGVGILVIAASALARSLAIDFWTMFAAVALFGVGAPMVSIGAPKLIATWFDARERGGAAGIYATGPSVGSILVLTSTNAVLLPATGGWRPTIAVLAGGALAVALAWWLFARDERGHGGAVAAGPTRGLGDLLRVRNVWLVVVIGFASFLSGHALGNWLPKILEARGFDAVSAGYWASIPSVFGIAGALTLPRLVRAEHRVWAVALMLAVSAAATATIALGGGPLLLGALVVQGFVRNSVTPFLMLLMMESPAVGAAAMGAAAGLFFTVGEIGGFAGPSAMGLLLDLTGGFTLGLSALAAVLLAMAIACLGLERQRPGVPADAQRLVKAPSP</sequence>
<organism evidence="7">
    <name type="scientific">uncultured Chloroflexota bacterium</name>
    <dbReference type="NCBI Taxonomy" id="166587"/>
    <lineage>
        <taxon>Bacteria</taxon>
        <taxon>Bacillati</taxon>
        <taxon>Chloroflexota</taxon>
        <taxon>environmental samples</taxon>
    </lineage>
</organism>
<dbReference type="GO" id="GO:0022857">
    <property type="term" value="F:transmembrane transporter activity"/>
    <property type="evidence" value="ECO:0007669"/>
    <property type="project" value="InterPro"/>
</dbReference>
<dbReference type="PANTHER" id="PTHR23523">
    <property type="match status" value="1"/>
</dbReference>
<evidence type="ECO:0000256" key="2">
    <source>
        <dbReference type="ARBA" id="ARBA00022692"/>
    </source>
</evidence>
<feature type="transmembrane region" description="Helical" evidence="5">
    <location>
        <begin position="155"/>
        <end position="176"/>
    </location>
</feature>
<feature type="transmembrane region" description="Helical" evidence="5">
    <location>
        <begin position="241"/>
        <end position="260"/>
    </location>
</feature>
<dbReference type="GO" id="GO:0005886">
    <property type="term" value="C:plasma membrane"/>
    <property type="evidence" value="ECO:0007669"/>
    <property type="project" value="UniProtKB-SubCell"/>
</dbReference>
<accession>A0A6J4JSA1</accession>
<keyword evidence="3 5" id="KW-1133">Transmembrane helix</keyword>
<dbReference type="InterPro" id="IPR020846">
    <property type="entry name" value="MFS_dom"/>
</dbReference>
<keyword evidence="2 5" id="KW-0812">Transmembrane</keyword>
<proteinExistence type="predicted"/>
<keyword evidence="4 5" id="KW-0472">Membrane</keyword>
<gene>
    <name evidence="7" type="ORF">AVDCRST_MAG77-4762</name>
</gene>
<feature type="transmembrane region" description="Helical" evidence="5">
    <location>
        <begin position="355"/>
        <end position="378"/>
    </location>
</feature>
<protein>
    <recommendedName>
        <fullName evidence="6">Major facilitator superfamily (MFS) profile domain-containing protein</fullName>
    </recommendedName>
</protein>
<feature type="transmembrane region" description="Helical" evidence="5">
    <location>
        <begin position="67"/>
        <end position="85"/>
    </location>
</feature>
<dbReference type="InterPro" id="IPR052524">
    <property type="entry name" value="MFS_Cyanate_Porter"/>
</dbReference>
<dbReference type="EMBL" id="CADCTC010000228">
    <property type="protein sequence ID" value="CAA9286152.1"/>
    <property type="molecule type" value="Genomic_DNA"/>
</dbReference>
<evidence type="ECO:0000256" key="3">
    <source>
        <dbReference type="ARBA" id="ARBA00022989"/>
    </source>
</evidence>
<evidence type="ECO:0000256" key="1">
    <source>
        <dbReference type="ARBA" id="ARBA00004651"/>
    </source>
</evidence>
<dbReference type="AlphaFoldDB" id="A0A6J4JSA1"/>
<dbReference type="InterPro" id="IPR036259">
    <property type="entry name" value="MFS_trans_sf"/>
</dbReference>
<feature type="transmembrane region" description="Helical" evidence="5">
    <location>
        <begin position="33"/>
        <end position="55"/>
    </location>
</feature>
<feature type="transmembrane region" description="Helical" evidence="5">
    <location>
        <begin position="320"/>
        <end position="343"/>
    </location>
</feature>
<dbReference type="PANTHER" id="PTHR23523:SF2">
    <property type="entry name" value="2-NITROIMIDAZOLE TRANSPORTER"/>
    <property type="match status" value="1"/>
</dbReference>
<dbReference type="InterPro" id="IPR011701">
    <property type="entry name" value="MFS"/>
</dbReference>
<dbReference type="Pfam" id="PF07690">
    <property type="entry name" value="MFS_1"/>
    <property type="match status" value="1"/>
</dbReference>
<dbReference type="Gene3D" id="1.20.1250.20">
    <property type="entry name" value="MFS general substrate transporter like domains"/>
    <property type="match status" value="2"/>
</dbReference>
<dbReference type="SUPFAM" id="SSF103473">
    <property type="entry name" value="MFS general substrate transporter"/>
    <property type="match status" value="1"/>
</dbReference>
<evidence type="ECO:0000259" key="6">
    <source>
        <dbReference type="PROSITE" id="PS50850"/>
    </source>
</evidence>